<accession>A0ACB9SDG3</accession>
<comment type="caution">
    <text evidence="1">The sequence shown here is derived from an EMBL/GenBank/DDBJ whole genome shotgun (WGS) entry which is preliminary data.</text>
</comment>
<dbReference type="Proteomes" id="UP001057402">
    <property type="component" value="Chromosome 1"/>
</dbReference>
<reference evidence="2" key="1">
    <citation type="journal article" date="2023" name="Front. Plant Sci.">
        <title>Chromosomal-level genome assembly of Melastoma candidum provides insights into trichome evolution.</title>
        <authorList>
            <person name="Zhong Y."/>
            <person name="Wu W."/>
            <person name="Sun C."/>
            <person name="Zou P."/>
            <person name="Liu Y."/>
            <person name="Dai S."/>
            <person name="Zhou R."/>
        </authorList>
    </citation>
    <scope>NUCLEOTIDE SEQUENCE [LARGE SCALE GENOMIC DNA]</scope>
</reference>
<keyword evidence="2" id="KW-1185">Reference proteome</keyword>
<name>A0ACB9SDG3_9MYRT</name>
<dbReference type="EMBL" id="CM042880">
    <property type="protein sequence ID" value="KAI4388703.1"/>
    <property type="molecule type" value="Genomic_DNA"/>
</dbReference>
<evidence type="ECO:0000313" key="2">
    <source>
        <dbReference type="Proteomes" id="UP001057402"/>
    </source>
</evidence>
<organism evidence="1 2">
    <name type="scientific">Melastoma candidum</name>
    <dbReference type="NCBI Taxonomy" id="119954"/>
    <lineage>
        <taxon>Eukaryota</taxon>
        <taxon>Viridiplantae</taxon>
        <taxon>Streptophyta</taxon>
        <taxon>Embryophyta</taxon>
        <taxon>Tracheophyta</taxon>
        <taxon>Spermatophyta</taxon>
        <taxon>Magnoliopsida</taxon>
        <taxon>eudicotyledons</taxon>
        <taxon>Gunneridae</taxon>
        <taxon>Pentapetalae</taxon>
        <taxon>rosids</taxon>
        <taxon>malvids</taxon>
        <taxon>Myrtales</taxon>
        <taxon>Melastomataceae</taxon>
        <taxon>Melastomatoideae</taxon>
        <taxon>Melastomateae</taxon>
        <taxon>Melastoma</taxon>
    </lineage>
</organism>
<protein>
    <submittedName>
        <fullName evidence="1">Uncharacterized protein</fullName>
    </submittedName>
</protein>
<gene>
    <name evidence="1" type="ORF">MLD38_001008</name>
</gene>
<evidence type="ECO:0000313" key="1">
    <source>
        <dbReference type="EMBL" id="KAI4388703.1"/>
    </source>
</evidence>
<proteinExistence type="predicted"/>
<sequence length="178" mass="19475">MTSSPRQRVLQTRHLHSYNGTLLHGDIENARIGSQSELLLTMQQRLNGEILPVPFHQQIQARADGLQRQTLAHDRTNHVQHLNNPFVQPVLRIMTREVYKHALIELTRLVGHPTEEGINRIEPLRPGKAEGYGNGVGINVGGGWLFGAGPGGGSGLRSGGRRGKSTSMVTTARGGWLS</sequence>